<feature type="transmembrane region" description="Helical" evidence="8">
    <location>
        <begin position="278"/>
        <end position="300"/>
    </location>
</feature>
<feature type="transmembrane region" description="Helical" evidence="8">
    <location>
        <begin position="142"/>
        <end position="162"/>
    </location>
</feature>
<dbReference type="RefSeq" id="WP_119335352.1">
    <property type="nucleotide sequence ID" value="NZ_AP018558.1"/>
</dbReference>
<dbReference type="EMBL" id="AP018558">
    <property type="protein sequence ID" value="BBD77632.1"/>
    <property type="molecule type" value="Genomic_DNA"/>
</dbReference>
<evidence type="ECO:0000256" key="3">
    <source>
        <dbReference type="ARBA" id="ARBA00022448"/>
    </source>
</evidence>
<keyword evidence="7 8" id="KW-0472">Membrane</keyword>
<evidence type="ECO:0000256" key="7">
    <source>
        <dbReference type="ARBA" id="ARBA00023136"/>
    </source>
</evidence>
<keyword evidence="6 8" id="KW-1133">Transmembrane helix</keyword>
<evidence type="ECO:0000256" key="1">
    <source>
        <dbReference type="ARBA" id="ARBA00004651"/>
    </source>
</evidence>
<evidence type="ECO:0000256" key="6">
    <source>
        <dbReference type="ARBA" id="ARBA00022989"/>
    </source>
</evidence>
<dbReference type="GO" id="GO:0015105">
    <property type="term" value="F:arsenite transmembrane transporter activity"/>
    <property type="evidence" value="ECO:0007669"/>
    <property type="project" value="InterPro"/>
</dbReference>
<dbReference type="Pfam" id="PF03600">
    <property type="entry name" value="CitMHS"/>
    <property type="match status" value="1"/>
</dbReference>
<protein>
    <submittedName>
        <fullName evidence="10">Anion transporter</fullName>
    </submittedName>
</protein>
<dbReference type="GO" id="GO:0005886">
    <property type="term" value="C:plasma membrane"/>
    <property type="evidence" value="ECO:0007669"/>
    <property type="project" value="UniProtKB-SubCell"/>
</dbReference>
<keyword evidence="11" id="KW-1185">Reference proteome</keyword>
<dbReference type="PANTHER" id="PTHR43302">
    <property type="entry name" value="TRANSPORTER ARSB-RELATED"/>
    <property type="match status" value="1"/>
</dbReference>
<feature type="transmembrane region" description="Helical" evidence="8">
    <location>
        <begin position="320"/>
        <end position="342"/>
    </location>
</feature>
<reference evidence="10 11" key="1">
    <citation type="submission" date="2018-04" db="EMBL/GenBank/DDBJ databases">
        <title>Complete genome sequence of Hydrogenophilus thermoluteolus TH-1.</title>
        <authorList>
            <person name="Arai H."/>
        </authorList>
    </citation>
    <scope>NUCLEOTIDE SEQUENCE [LARGE SCALE GENOMIC DNA]</scope>
    <source>
        <strain evidence="10 11">TH-1</strain>
    </source>
</reference>
<sequence>MSWSPTQNEALIALFLLTYLGIALGRLPRLAIDRTGVALLGALAMGLVANADAATLTLLIDWPTMALLYALMLFSAQLRLGGFYTFLALRLVDSVSESPRRFLAWQMAASAALAAFLSNDVICLAVAPVLVETCRAARIAPLPHLLGLAMAANIGSAATLIGNPQNMLIGQVGALDFGSYTAWSAVPVVLSLASAYAILWWQFRGALAKRAVGMIDLAELASGKPPFDAWQSGKGIALLAGLVALFFTEIPREHSALVCAGLLLLSRRMATRALLERVDWHLITLFLALFVVVGLFRTTGAPDAVMAWFAQRGGEVTHPLFFATLTVVLSNIVSNVPAVMLLMQFLPSDQVSLWYLLAVVSTFAGNLLLVGSIANLIVAEQAARYGVVIGFTTYLRSGVWVTFSSLFVVLGWFSLVAP</sequence>
<evidence type="ECO:0000313" key="11">
    <source>
        <dbReference type="Proteomes" id="UP000262004"/>
    </source>
</evidence>
<keyword evidence="4" id="KW-1003">Cell membrane</keyword>
<name>A0A2Z6DZC9_HYDTE</name>
<keyword evidence="3" id="KW-0813">Transport</keyword>
<dbReference type="PRINTS" id="PR00758">
    <property type="entry name" value="ARSENICPUMP"/>
</dbReference>
<accession>A0A2Z6DZC9</accession>
<dbReference type="KEGG" id="htl:HPTL_1368"/>
<evidence type="ECO:0000256" key="4">
    <source>
        <dbReference type="ARBA" id="ARBA00022475"/>
    </source>
</evidence>
<gene>
    <name evidence="10" type="ORF">HPTL_1368</name>
</gene>
<dbReference type="OrthoDB" id="9809303at2"/>
<comment type="subcellular location">
    <subcellularLocation>
        <location evidence="1">Cell membrane</location>
        <topology evidence="1">Multi-pass membrane protein</topology>
    </subcellularLocation>
</comment>
<evidence type="ECO:0000313" key="10">
    <source>
        <dbReference type="EMBL" id="BBD77632.1"/>
    </source>
</evidence>
<feature type="transmembrane region" description="Helical" evidence="8">
    <location>
        <begin position="182"/>
        <end position="201"/>
    </location>
</feature>
<dbReference type="InterPro" id="IPR004680">
    <property type="entry name" value="Cit_transptr-like_dom"/>
</dbReference>
<dbReference type="InterPro" id="IPR000802">
    <property type="entry name" value="Arsenical_pump_ArsB"/>
</dbReference>
<feature type="transmembrane region" description="Helical" evidence="8">
    <location>
        <begin position="107"/>
        <end position="130"/>
    </location>
</feature>
<dbReference type="PANTHER" id="PTHR43302:SF5">
    <property type="entry name" value="TRANSPORTER ARSB-RELATED"/>
    <property type="match status" value="1"/>
</dbReference>
<feature type="domain" description="Citrate transporter-like" evidence="9">
    <location>
        <begin position="26"/>
        <end position="345"/>
    </location>
</feature>
<dbReference type="AlphaFoldDB" id="A0A2Z6DZC9"/>
<proteinExistence type="inferred from homology"/>
<evidence type="ECO:0000256" key="2">
    <source>
        <dbReference type="ARBA" id="ARBA00009843"/>
    </source>
</evidence>
<evidence type="ECO:0000259" key="9">
    <source>
        <dbReference type="Pfam" id="PF03600"/>
    </source>
</evidence>
<feature type="transmembrane region" description="Helical" evidence="8">
    <location>
        <begin position="354"/>
        <end position="378"/>
    </location>
</feature>
<evidence type="ECO:0000256" key="5">
    <source>
        <dbReference type="ARBA" id="ARBA00022692"/>
    </source>
</evidence>
<dbReference type="Proteomes" id="UP000262004">
    <property type="component" value="Chromosome"/>
</dbReference>
<feature type="transmembrane region" description="Helical" evidence="8">
    <location>
        <begin position="66"/>
        <end position="87"/>
    </location>
</feature>
<keyword evidence="5 8" id="KW-0812">Transmembrane</keyword>
<evidence type="ECO:0000256" key="8">
    <source>
        <dbReference type="SAM" id="Phobius"/>
    </source>
</evidence>
<feature type="transmembrane region" description="Helical" evidence="8">
    <location>
        <begin position="35"/>
        <end position="59"/>
    </location>
</feature>
<organism evidence="10 11">
    <name type="scientific">Hydrogenophilus thermoluteolus</name>
    <name type="common">Pseudomonas hydrogenothermophila</name>
    <dbReference type="NCBI Taxonomy" id="297"/>
    <lineage>
        <taxon>Bacteria</taxon>
        <taxon>Pseudomonadati</taxon>
        <taxon>Pseudomonadota</taxon>
        <taxon>Hydrogenophilia</taxon>
        <taxon>Hydrogenophilales</taxon>
        <taxon>Hydrogenophilaceae</taxon>
        <taxon>Hydrogenophilus</taxon>
    </lineage>
</organism>
<feature type="transmembrane region" description="Helical" evidence="8">
    <location>
        <begin position="398"/>
        <end position="417"/>
    </location>
</feature>
<comment type="similarity">
    <text evidence="2">Belongs to the CitM (TC 2.A.11) transporter family.</text>
</comment>